<dbReference type="InterPro" id="IPR045659">
    <property type="entry name" value="LptD_2"/>
</dbReference>
<dbReference type="Proteomes" id="UP000179266">
    <property type="component" value="Unassembled WGS sequence"/>
</dbReference>
<sequence>MKASRNYFFIILLLFSFFLSVSGSGYSSTERKNSDPKSSNISRDSQKELEKEFQDKSRIIDEITKSKSQINYRYKHMAYDEIDHTFTLWGDVEIQKQELRFKAQKATYNDWTEEFELIDEVEIFLKEDRLTGTRAVYNHRTQTGYIENATGELSPDVIFECDLLEILPPDPKTGNGLYRIINGMFTSCEGSGRAPWRIKCSEATAHRDNYIQLSHPRFEILNIPILWMPYWIHPIKPSRSTGFLFPAFSRHSELGFHVEPGFFWAINDHVDTTFYLNYYSNFILEQTSRFRYAVSDLSQGDLNFVVRKERVDQIDGPGRSDSVGAEFKYEIKHAMPGGFRLRGYGDLFTEGLSEQYFYDSRTYRQRPTTIESNISFSKNWSGKDNIQIILRDNKNITENGYRWQTLPQVTYSRFSTEFFNPNLRYGVYFNYTNSRTLYEDESKVDTSLGSANFRPSLEYNWNVSSWLIVVPKVLLYEDYFSERQLRTLYDRPSTSNRFGTTKNIGDGILRSMLVFESAMKGPIFYKTFEGLYPMGITKLQHKIEPEITFSFTPDFDQNEIPGTGYINPSKSVNFKLTNRLMGKKEKENAFELLEIDISTRYDFWKNGEYNRLENLYKQNPEIYVDPDRYTKPWDDIRLNFRVGTPLKRTSIVGSFSWDPYYGGIESTSMTFNAVLNHWNSNFSWTRYKLFSIENEPVSNSFQFAGFFDVSRSFQFQLRSTVSLNEDTTTGVMNFSCRYMPSCWGINLFVDRYIGSTGLANSIVLDNSPNTDIWNIGFSFELRNVGSVKAPGLESFRVQ</sequence>
<dbReference type="GO" id="GO:0009279">
    <property type="term" value="C:cell outer membrane"/>
    <property type="evidence" value="ECO:0007669"/>
    <property type="project" value="TreeGrafter"/>
</dbReference>
<dbReference type="PANTHER" id="PTHR30189">
    <property type="entry name" value="LPS-ASSEMBLY PROTEIN"/>
    <property type="match status" value="1"/>
</dbReference>
<evidence type="ECO:0000259" key="2">
    <source>
        <dbReference type="Pfam" id="PF19838"/>
    </source>
</evidence>
<proteinExistence type="predicted"/>
<feature type="region of interest" description="Disordered" evidence="1">
    <location>
        <begin position="26"/>
        <end position="47"/>
    </location>
</feature>
<dbReference type="InterPro" id="IPR050218">
    <property type="entry name" value="LptD"/>
</dbReference>
<dbReference type="Gene3D" id="2.60.450.10">
    <property type="entry name" value="Lipopolysaccharide (LPS) transport protein A like domain"/>
    <property type="match status" value="1"/>
</dbReference>
<organism evidence="3 4">
    <name type="scientific">Candidatus Schekmanbacteria bacterium RBG_13_48_7</name>
    <dbReference type="NCBI Taxonomy" id="1817878"/>
    <lineage>
        <taxon>Bacteria</taxon>
        <taxon>Candidatus Schekmaniibacteriota</taxon>
    </lineage>
</organism>
<reference evidence="3 4" key="1">
    <citation type="journal article" date="2016" name="Nat. Commun.">
        <title>Thousands of microbial genomes shed light on interconnected biogeochemical processes in an aquifer system.</title>
        <authorList>
            <person name="Anantharaman K."/>
            <person name="Brown C.T."/>
            <person name="Hug L.A."/>
            <person name="Sharon I."/>
            <person name="Castelle C.J."/>
            <person name="Probst A.J."/>
            <person name="Thomas B.C."/>
            <person name="Singh A."/>
            <person name="Wilkins M.J."/>
            <person name="Karaoz U."/>
            <person name="Brodie E.L."/>
            <person name="Williams K.H."/>
            <person name="Hubbard S.S."/>
            <person name="Banfield J.F."/>
        </authorList>
    </citation>
    <scope>NUCLEOTIDE SEQUENCE [LARGE SCALE GENOMIC DNA]</scope>
</reference>
<comment type="caution">
    <text evidence="3">The sequence shown here is derived from an EMBL/GenBank/DDBJ whole genome shotgun (WGS) entry which is preliminary data.</text>
</comment>
<evidence type="ECO:0000256" key="1">
    <source>
        <dbReference type="SAM" id="MobiDB-lite"/>
    </source>
</evidence>
<gene>
    <name evidence="3" type="ORF">A2161_05365</name>
</gene>
<dbReference type="GO" id="GO:1990351">
    <property type="term" value="C:transporter complex"/>
    <property type="evidence" value="ECO:0007669"/>
    <property type="project" value="TreeGrafter"/>
</dbReference>
<dbReference type="AlphaFoldDB" id="A0A1F7S1A4"/>
<accession>A0A1F7S1A4</accession>
<name>A0A1F7S1A4_9BACT</name>
<evidence type="ECO:0000313" key="4">
    <source>
        <dbReference type="Proteomes" id="UP000179266"/>
    </source>
</evidence>
<protein>
    <recommendedName>
        <fullName evidence="2">LPS-assembly protein LptD central domain-containing protein</fullName>
    </recommendedName>
</protein>
<dbReference type="EMBL" id="MGDD01000067">
    <property type="protein sequence ID" value="OGL47586.1"/>
    <property type="molecule type" value="Genomic_DNA"/>
</dbReference>
<feature type="domain" description="LPS-assembly protein LptD central" evidence="2">
    <location>
        <begin position="218"/>
        <end position="598"/>
    </location>
</feature>
<dbReference type="PANTHER" id="PTHR30189:SF1">
    <property type="entry name" value="LPS-ASSEMBLY PROTEIN LPTD"/>
    <property type="match status" value="1"/>
</dbReference>
<evidence type="ECO:0000313" key="3">
    <source>
        <dbReference type="EMBL" id="OGL47586.1"/>
    </source>
</evidence>
<dbReference type="Pfam" id="PF19838">
    <property type="entry name" value="LptD_2"/>
    <property type="match status" value="1"/>
</dbReference>